<feature type="compositionally biased region" description="Polar residues" evidence="1">
    <location>
        <begin position="319"/>
        <end position="331"/>
    </location>
</feature>
<feature type="region of interest" description="Disordered" evidence="1">
    <location>
        <begin position="57"/>
        <end position="76"/>
    </location>
</feature>
<dbReference type="Proteomes" id="UP001286456">
    <property type="component" value="Unassembled WGS sequence"/>
</dbReference>
<reference evidence="2" key="2">
    <citation type="submission" date="2023-06" db="EMBL/GenBank/DDBJ databases">
        <authorList>
            <consortium name="Lawrence Berkeley National Laboratory"/>
            <person name="Haridas S."/>
            <person name="Hensen N."/>
            <person name="Bonometti L."/>
            <person name="Westerberg I."/>
            <person name="Brannstrom I.O."/>
            <person name="Guillou S."/>
            <person name="Cros-Aarteil S."/>
            <person name="Calhoun S."/>
            <person name="Kuo A."/>
            <person name="Mondo S."/>
            <person name="Pangilinan J."/>
            <person name="Riley R."/>
            <person name="Labutti K."/>
            <person name="Andreopoulos B."/>
            <person name="Lipzen A."/>
            <person name="Chen C."/>
            <person name="Yanf M."/>
            <person name="Daum C."/>
            <person name="Ng V."/>
            <person name="Clum A."/>
            <person name="Steindorff A."/>
            <person name="Ohm R."/>
            <person name="Martin F."/>
            <person name="Silar P."/>
            <person name="Natvig D."/>
            <person name="Lalanne C."/>
            <person name="Gautier V."/>
            <person name="Ament-Velasquez S.L."/>
            <person name="Kruys A."/>
            <person name="Hutchinson M.I."/>
            <person name="Powell A.J."/>
            <person name="Barry K."/>
            <person name="Miller A.N."/>
            <person name="Grigoriev I.V."/>
            <person name="Debuchy R."/>
            <person name="Gladieux P."/>
            <person name="Thoren M.H."/>
            <person name="Johannesson H."/>
        </authorList>
    </citation>
    <scope>NUCLEOTIDE SEQUENCE</scope>
    <source>
        <strain evidence="2">SMH4131-1</strain>
    </source>
</reference>
<feature type="compositionally biased region" description="Low complexity" evidence="1">
    <location>
        <begin position="387"/>
        <end position="405"/>
    </location>
</feature>
<feature type="region of interest" description="Disordered" evidence="1">
    <location>
        <begin position="179"/>
        <end position="215"/>
    </location>
</feature>
<dbReference type="AlphaFoldDB" id="A0AAE0ILZ6"/>
<feature type="region of interest" description="Disordered" evidence="1">
    <location>
        <begin position="1"/>
        <end position="23"/>
    </location>
</feature>
<feature type="compositionally biased region" description="Low complexity" evidence="1">
    <location>
        <begin position="179"/>
        <end position="196"/>
    </location>
</feature>
<dbReference type="EMBL" id="JAUEPO010000003">
    <property type="protein sequence ID" value="KAK3327237.1"/>
    <property type="molecule type" value="Genomic_DNA"/>
</dbReference>
<gene>
    <name evidence="2" type="ORF">B0T19DRAFT_157140</name>
</gene>
<feature type="region of interest" description="Disordered" evidence="1">
    <location>
        <begin position="288"/>
        <end position="352"/>
    </location>
</feature>
<evidence type="ECO:0000313" key="2">
    <source>
        <dbReference type="EMBL" id="KAK3327237.1"/>
    </source>
</evidence>
<comment type="caution">
    <text evidence="2">The sequence shown here is derived from an EMBL/GenBank/DDBJ whole genome shotgun (WGS) entry which is preliminary data.</text>
</comment>
<proteinExistence type="predicted"/>
<evidence type="ECO:0000313" key="3">
    <source>
        <dbReference type="Proteomes" id="UP001286456"/>
    </source>
</evidence>
<evidence type="ECO:0000256" key="1">
    <source>
        <dbReference type="SAM" id="MobiDB-lite"/>
    </source>
</evidence>
<feature type="region of interest" description="Disordered" evidence="1">
    <location>
        <begin position="372"/>
        <end position="436"/>
    </location>
</feature>
<protein>
    <submittedName>
        <fullName evidence="2">Uncharacterized protein</fullName>
    </submittedName>
</protein>
<sequence>MSLVDRALPLREQLPPTMSSIRTLDGRPEPAFSPPHPSYHHHEAIFTNFYGMDDHETLAPSPKRVRSDADAPALPQKSSLRASRLLDNLGLKLGGSVETAEIPLSTPTPLDAYLSSEEDASSDADDFSDYGYDSSNEDVASPTRRTSQEDTARVVSVIYSGKPSIVDLSLRRSMSPSSLEGWKRTSIASSTSSPSIPRRPESSASFTTPPIPNQRKSSLLADMMSKKKPPFLNIDPFANGSTYSLDLPKSSYPAEEVSPVKPPKTPTQQLLKGVSRTFSLVRKRSRPMLNGFTPAQPATAAVVPPLPPRDQYPAPPSRRSFTVTVNPSQESLGVRPASRHAESMELPKTPQTPVTYNDIVQAAKKNSMMMMVIPPTPSQTTPPPQQPHQQQQQQQQHPLSPVSPVNGGGGVKRGILSGLSARRRSIKLVGKLPLGH</sequence>
<reference evidence="2" key="1">
    <citation type="journal article" date="2023" name="Mol. Phylogenet. Evol.">
        <title>Genome-scale phylogeny and comparative genomics of the fungal order Sordariales.</title>
        <authorList>
            <person name="Hensen N."/>
            <person name="Bonometti L."/>
            <person name="Westerberg I."/>
            <person name="Brannstrom I.O."/>
            <person name="Guillou S."/>
            <person name="Cros-Aarteil S."/>
            <person name="Calhoun S."/>
            <person name="Haridas S."/>
            <person name="Kuo A."/>
            <person name="Mondo S."/>
            <person name="Pangilinan J."/>
            <person name="Riley R."/>
            <person name="LaButti K."/>
            <person name="Andreopoulos B."/>
            <person name="Lipzen A."/>
            <person name="Chen C."/>
            <person name="Yan M."/>
            <person name="Daum C."/>
            <person name="Ng V."/>
            <person name="Clum A."/>
            <person name="Steindorff A."/>
            <person name="Ohm R.A."/>
            <person name="Martin F."/>
            <person name="Silar P."/>
            <person name="Natvig D.O."/>
            <person name="Lalanne C."/>
            <person name="Gautier V."/>
            <person name="Ament-Velasquez S.L."/>
            <person name="Kruys A."/>
            <person name="Hutchinson M.I."/>
            <person name="Powell A.J."/>
            <person name="Barry K."/>
            <person name="Miller A.N."/>
            <person name="Grigoriev I.V."/>
            <person name="Debuchy R."/>
            <person name="Gladieux P."/>
            <person name="Hiltunen Thoren M."/>
            <person name="Johannesson H."/>
        </authorList>
    </citation>
    <scope>NUCLEOTIDE SEQUENCE</scope>
    <source>
        <strain evidence="2">SMH4131-1</strain>
    </source>
</reference>
<feature type="compositionally biased region" description="Pro residues" evidence="1">
    <location>
        <begin position="374"/>
        <end position="386"/>
    </location>
</feature>
<name>A0AAE0ILZ6_9PEZI</name>
<accession>A0AAE0ILZ6</accession>
<feature type="compositionally biased region" description="Acidic residues" evidence="1">
    <location>
        <begin position="116"/>
        <end position="128"/>
    </location>
</feature>
<feature type="compositionally biased region" description="Low complexity" evidence="1">
    <location>
        <begin position="293"/>
        <end position="303"/>
    </location>
</feature>
<organism evidence="2 3">
    <name type="scientific">Cercophora scortea</name>
    <dbReference type="NCBI Taxonomy" id="314031"/>
    <lineage>
        <taxon>Eukaryota</taxon>
        <taxon>Fungi</taxon>
        <taxon>Dikarya</taxon>
        <taxon>Ascomycota</taxon>
        <taxon>Pezizomycotina</taxon>
        <taxon>Sordariomycetes</taxon>
        <taxon>Sordariomycetidae</taxon>
        <taxon>Sordariales</taxon>
        <taxon>Lasiosphaeriaceae</taxon>
        <taxon>Cercophora</taxon>
    </lineage>
</organism>
<feature type="compositionally biased region" description="Pro residues" evidence="1">
    <location>
        <begin position="304"/>
        <end position="316"/>
    </location>
</feature>
<keyword evidence="3" id="KW-1185">Reference proteome</keyword>
<feature type="region of interest" description="Disordered" evidence="1">
    <location>
        <begin position="101"/>
        <end position="150"/>
    </location>
</feature>